<keyword evidence="1 2" id="KW-0808">Transferase</keyword>
<dbReference type="OrthoDB" id="3191794at2"/>
<dbReference type="CDD" id="cd02440">
    <property type="entry name" value="AdoMet_MTases"/>
    <property type="match status" value="1"/>
</dbReference>
<dbReference type="Proteomes" id="UP000072660">
    <property type="component" value="Unassembled WGS sequence"/>
</dbReference>
<comment type="similarity">
    <text evidence="2">Belongs to the methyltransferase superfamily. RsmJ family.</text>
</comment>
<reference evidence="3 4" key="1">
    <citation type="submission" date="2016-02" db="EMBL/GenBank/DDBJ databases">
        <authorList>
            <person name="Wen L."/>
            <person name="He K."/>
            <person name="Yang H."/>
        </authorList>
    </citation>
    <scope>NUCLEOTIDE SEQUENCE [LARGE SCALE GENOMIC DNA]</scope>
    <source>
        <strain evidence="3 4">CV58</strain>
    </source>
</reference>
<dbReference type="PANTHER" id="PTHR36112">
    <property type="entry name" value="RIBOSOMAL RNA SMALL SUBUNIT METHYLTRANSFERASE J"/>
    <property type="match status" value="1"/>
</dbReference>
<keyword evidence="2" id="KW-0963">Cytoplasm</keyword>
<dbReference type="PANTHER" id="PTHR36112:SF1">
    <property type="entry name" value="RIBOSOMAL RNA SMALL SUBUNIT METHYLTRANSFERASE J"/>
    <property type="match status" value="1"/>
</dbReference>
<evidence type="ECO:0000313" key="4">
    <source>
        <dbReference type="Proteomes" id="UP000072660"/>
    </source>
</evidence>
<feature type="binding site" evidence="2">
    <location>
        <begin position="102"/>
        <end position="103"/>
    </location>
    <ligand>
        <name>S-adenosyl-L-methionine</name>
        <dbReference type="ChEBI" id="CHEBI:59789"/>
    </ligand>
</feature>
<comment type="catalytic activity">
    <reaction evidence="2">
        <text>guanosine(1516) in 16S rRNA + S-adenosyl-L-methionine = N(2)-methylguanosine(1516) in 16S rRNA + S-adenosyl-L-homocysteine + H(+)</text>
        <dbReference type="Rhea" id="RHEA:43220"/>
        <dbReference type="Rhea" id="RHEA-COMP:10412"/>
        <dbReference type="Rhea" id="RHEA-COMP:10413"/>
        <dbReference type="ChEBI" id="CHEBI:15378"/>
        <dbReference type="ChEBI" id="CHEBI:57856"/>
        <dbReference type="ChEBI" id="CHEBI:59789"/>
        <dbReference type="ChEBI" id="CHEBI:74269"/>
        <dbReference type="ChEBI" id="CHEBI:74481"/>
        <dbReference type="EC" id="2.1.1.242"/>
    </reaction>
</comment>
<gene>
    <name evidence="2" type="primary">rsmJ</name>
    <name evidence="3" type="ORF">AXE65_06785</name>
</gene>
<dbReference type="RefSeq" id="WP_068392699.1">
    <property type="nucleotide sequence ID" value="NZ_LSZO01000210.1"/>
</dbReference>
<keyword evidence="4" id="KW-1185">Reference proteome</keyword>
<accession>A0A139SJF4</accession>
<comment type="subcellular location">
    <subcellularLocation>
        <location evidence="2">Cytoplasm</location>
    </subcellularLocation>
</comment>
<dbReference type="EC" id="2.1.1.242" evidence="2"/>
<evidence type="ECO:0000313" key="3">
    <source>
        <dbReference type="EMBL" id="KXU34634.1"/>
    </source>
</evidence>
<keyword evidence="2" id="KW-0949">S-adenosyl-L-methionine</keyword>
<evidence type="ECO:0000256" key="1">
    <source>
        <dbReference type="ARBA" id="ARBA00022679"/>
    </source>
</evidence>
<dbReference type="InterPro" id="IPR029063">
    <property type="entry name" value="SAM-dependent_MTases_sf"/>
</dbReference>
<feature type="binding site" evidence="2">
    <location>
        <begin position="118"/>
        <end position="119"/>
    </location>
    <ligand>
        <name>S-adenosyl-L-methionine</name>
        <dbReference type="ChEBI" id="CHEBI:59789"/>
    </ligand>
</feature>
<protein>
    <recommendedName>
        <fullName evidence="2">Ribosomal RNA small subunit methyltransferase J</fullName>
        <ecNumber evidence="2">2.1.1.242</ecNumber>
    </recommendedName>
    <alternativeName>
        <fullName evidence="2">16S rRNA m2G1516 methyltransferase</fullName>
    </alternativeName>
    <alternativeName>
        <fullName evidence="2">rRNA (guanine-N(2)-)-methyltransferase</fullName>
    </alternativeName>
</protein>
<proteinExistence type="inferred from homology"/>
<dbReference type="GO" id="GO:0005737">
    <property type="term" value="C:cytoplasm"/>
    <property type="evidence" value="ECO:0007669"/>
    <property type="project" value="UniProtKB-SubCell"/>
</dbReference>
<dbReference type="GO" id="GO:0008990">
    <property type="term" value="F:rRNA (guanine-N2-)-methyltransferase activity"/>
    <property type="evidence" value="ECO:0007669"/>
    <property type="project" value="UniProtKB-UniRule"/>
</dbReference>
<dbReference type="HAMAP" id="MF_01523">
    <property type="entry name" value="16SrRNA_methyltr_J"/>
    <property type="match status" value="1"/>
</dbReference>
<keyword evidence="2 3" id="KW-0489">Methyltransferase</keyword>
<feature type="binding site" evidence="2">
    <location>
        <position position="172"/>
    </location>
    <ligand>
        <name>S-adenosyl-L-methionine</name>
        <dbReference type="ChEBI" id="CHEBI:59789"/>
    </ligand>
</feature>
<dbReference type="Pfam" id="PF04445">
    <property type="entry name" value="SAM_MT"/>
    <property type="match status" value="1"/>
</dbReference>
<dbReference type="EMBL" id="LSZO01000210">
    <property type="protein sequence ID" value="KXU34634.1"/>
    <property type="molecule type" value="Genomic_DNA"/>
</dbReference>
<comment type="caution">
    <text evidence="3">The sequence shown here is derived from an EMBL/GenBank/DDBJ whole genome shotgun (WGS) entry which is preliminary data.</text>
</comment>
<dbReference type="InterPro" id="IPR007536">
    <property type="entry name" value="16SrRNA_methylTrfase_J"/>
</dbReference>
<dbReference type="SUPFAM" id="SSF53335">
    <property type="entry name" value="S-adenosyl-L-methionine-dependent methyltransferases"/>
    <property type="match status" value="1"/>
</dbReference>
<dbReference type="AlphaFoldDB" id="A0A139SJF4"/>
<sequence length="255" mass="27590">MTKIGVQALSAEFLGVAQSYAERLKLPLSQDAELMLQVGANGLQLAEQRPLAPNPLRVDFTQGAAAHRRQFGGGNGQMIARAIGIKGAIRPKVLDATAGLGRDAFVLASLGCQVQMIEREPILAALLEDGLNRAVQDESTAAIIQRIDLIEGDACRLMQSWTAEPPEVIYLDPMFPQQKQSAAVKKDLNLLRLLLENQAKDDSALLTAALNLASHRVVVKRPRKAPSLANLAPALSLTGKSCRFDIYPKQKLIAR</sequence>
<dbReference type="Gene3D" id="3.40.50.150">
    <property type="entry name" value="Vaccinia Virus protein VP39"/>
    <property type="match status" value="1"/>
</dbReference>
<name>A0A139SJF4_9GAMM</name>
<evidence type="ECO:0000256" key="2">
    <source>
        <dbReference type="HAMAP-Rule" id="MF_01523"/>
    </source>
</evidence>
<comment type="function">
    <text evidence="2">Specifically methylates the guanosine in position 1516 of 16S rRNA.</text>
</comment>
<keyword evidence="2" id="KW-0698">rRNA processing</keyword>
<organism evidence="3 4">
    <name type="scientific">Ventosimonas gracilis</name>
    <dbReference type="NCBI Taxonomy" id="1680762"/>
    <lineage>
        <taxon>Bacteria</taxon>
        <taxon>Pseudomonadati</taxon>
        <taxon>Pseudomonadota</taxon>
        <taxon>Gammaproteobacteria</taxon>
        <taxon>Pseudomonadales</taxon>
        <taxon>Ventosimonadaceae</taxon>
        <taxon>Ventosimonas</taxon>
    </lineage>
</organism>
<comment type="caution">
    <text evidence="2">Lacks conserved residue(s) required for the propagation of feature annotation.</text>
</comment>